<dbReference type="InterPro" id="IPR013783">
    <property type="entry name" value="Ig-like_fold"/>
</dbReference>
<name>A0A2T0SYS7_9ACTN</name>
<feature type="chain" id="PRO_5039281854" description="Glycoprotein" evidence="3">
    <location>
        <begin position="20"/>
        <end position="755"/>
    </location>
</feature>
<dbReference type="AlphaFoldDB" id="A0A2T0SYS7"/>
<evidence type="ECO:0008006" key="6">
    <source>
        <dbReference type="Google" id="ProtNLM"/>
    </source>
</evidence>
<protein>
    <recommendedName>
        <fullName evidence="6">Glycoprotein</fullName>
    </recommendedName>
</protein>
<comment type="caution">
    <text evidence="4">The sequence shown here is derived from an EMBL/GenBank/DDBJ whole genome shotgun (WGS) entry which is preliminary data.</text>
</comment>
<dbReference type="GO" id="GO:0005975">
    <property type="term" value="P:carbohydrate metabolic process"/>
    <property type="evidence" value="ECO:0007669"/>
    <property type="project" value="UniProtKB-ARBA"/>
</dbReference>
<evidence type="ECO:0000256" key="1">
    <source>
        <dbReference type="SAM" id="MobiDB-lite"/>
    </source>
</evidence>
<feature type="transmembrane region" description="Helical" evidence="2">
    <location>
        <begin position="703"/>
        <end position="723"/>
    </location>
</feature>
<keyword evidence="5" id="KW-1185">Reference proteome</keyword>
<evidence type="ECO:0000313" key="4">
    <source>
        <dbReference type="EMBL" id="PRY38566.1"/>
    </source>
</evidence>
<accession>A0A2T0SYS7</accession>
<keyword evidence="3" id="KW-0732">Signal</keyword>
<proteinExistence type="predicted"/>
<feature type="region of interest" description="Disordered" evidence="1">
    <location>
        <begin position="325"/>
        <end position="344"/>
    </location>
</feature>
<dbReference type="Gene3D" id="2.60.40.10">
    <property type="entry name" value="Immunoglobulins"/>
    <property type="match status" value="1"/>
</dbReference>
<dbReference type="Pfam" id="PF19516">
    <property type="entry name" value="DUF6049"/>
    <property type="match status" value="1"/>
</dbReference>
<feature type="compositionally biased region" description="Pro residues" evidence="1">
    <location>
        <begin position="28"/>
        <end position="40"/>
    </location>
</feature>
<keyword evidence="2" id="KW-0472">Membrane</keyword>
<gene>
    <name evidence="4" type="ORF">LY71_12238</name>
</gene>
<feature type="signal peptide" evidence="3">
    <location>
        <begin position="1"/>
        <end position="19"/>
    </location>
</feature>
<keyword evidence="2" id="KW-0812">Transmembrane</keyword>
<evidence type="ECO:0000313" key="5">
    <source>
        <dbReference type="Proteomes" id="UP000239210"/>
    </source>
</evidence>
<feature type="region of interest" description="Disordered" evidence="1">
    <location>
        <begin position="27"/>
        <end position="46"/>
    </location>
</feature>
<evidence type="ECO:0000256" key="2">
    <source>
        <dbReference type="SAM" id="Phobius"/>
    </source>
</evidence>
<dbReference type="InterPro" id="IPR046112">
    <property type="entry name" value="DUF6049"/>
</dbReference>
<organism evidence="4 5">
    <name type="scientific">Geodermatophilus tzadiensis</name>
    <dbReference type="NCBI Taxonomy" id="1137988"/>
    <lineage>
        <taxon>Bacteria</taxon>
        <taxon>Bacillati</taxon>
        <taxon>Actinomycetota</taxon>
        <taxon>Actinomycetes</taxon>
        <taxon>Geodermatophilales</taxon>
        <taxon>Geodermatophilaceae</taxon>
        <taxon>Geodermatophilus</taxon>
    </lineage>
</organism>
<reference evidence="4 5" key="1">
    <citation type="submission" date="2018-03" db="EMBL/GenBank/DDBJ databases">
        <title>Genomic Encyclopedia of Archaeal and Bacterial Type Strains, Phase II (KMG-II): from individual species to whole genera.</title>
        <authorList>
            <person name="Goeker M."/>
        </authorList>
    </citation>
    <scope>NUCLEOTIDE SEQUENCE [LARGE SCALE GENOMIC DNA]</scope>
    <source>
        <strain evidence="4 5">DSM 45416</strain>
    </source>
</reference>
<sequence length="755" mass="75597">MLATALLTLPLLAAAPVAAAPVAAAPAPVAPVPAPAPAPAPAADDRPVAVEVTRLDPRTVAPGGTVTVEGRLTNTGTESLTDLTVRLQRGQVVTTRAELLATDADADPVTAGTAPFATVTGELAPGDEVAFTYTATTADLAMDRDGVYPLLLNLNATGPDGEQSRVGEVTTSVVQQTAPPAATTSVAWLWPLVEPTHRDAAGGFVDDDLAAEVSADGRLDRALAVLERLPTTVPPGATEPEPVAPVTVAVDPVLVEELALMARGPYAVAGQEAAGTGTGAAAAWLERLRAVAADHPVVALPYGDVDADALQAAGLPAVVTRSLPRAAEDPGDGDGGAVAGADSPGPAGADLLAEQLGVEPRTDLAWVAGGPLRADTLATLAGGGVDTVVLDSGALDDADAVLGLDGAAAARATVAGEDGPVPALVADGRLSALVGSAGATDGGVRVAEQRYLAELVLLSQQPVADPAGQSVLVAPPRDVDPDPDGVAAMIADTALPGLRPASLTDLAAGPLGRADGALAPADGDPAQTAALDPAALADVAAAVDLRDDLAGAVVGEPAGALAPYDAATARAASTSWRDDPEGSRVVAADLRATLGGLREQVTLLAPAEGSYSLASNDAPLVLTVQNDLPFAVRVLVAVRTRDNVGLTLGDVGVQEAAPRQRTTLQVPTQLSQSGRFAVTATLTTPDGGPLGDPVAIQVRSTTYGTISLSITIGAAVLLGLLFLRRGVLFVLRRRRGTAEEEQPAGTVWPPSRSPV</sequence>
<keyword evidence="2" id="KW-1133">Transmembrane helix</keyword>
<dbReference type="Proteomes" id="UP000239210">
    <property type="component" value="Unassembled WGS sequence"/>
</dbReference>
<evidence type="ECO:0000256" key="3">
    <source>
        <dbReference type="SAM" id="SignalP"/>
    </source>
</evidence>
<dbReference type="EMBL" id="PVTG01000022">
    <property type="protein sequence ID" value="PRY38566.1"/>
    <property type="molecule type" value="Genomic_DNA"/>
</dbReference>